<proteinExistence type="predicted"/>
<reference evidence="2 3" key="1">
    <citation type="submission" date="2021-01" db="EMBL/GenBank/DDBJ databases">
        <title>Genome sequence of Shewanella schlegeliana JCM 11561.</title>
        <authorList>
            <person name="Zhang H."/>
            <person name="Li C."/>
        </authorList>
    </citation>
    <scope>NUCLEOTIDE SEQUENCE [LARGE SCALE GENOMIC DNA]</scope>
    <source>
        <strain evidence="2 3">JCM 11561</strain>
    </source>
</reference>
<dbReference type="InterPro" id="IPR025330">
    <property type="entry name" value="DUF4236"/>
</dbReference>
<dbReference type="EMBL" id="JAESVD010000003">
    <property type="protein sequence ID" value="MBL4912712.1"/>
    <property type="molecule type" value="Genomic_DNA"/>
</dbReference>
<evidence type="ECO:0000313" key="3">
    <source>
        <dbReference type="Proteomes" id="UP000604898"/>
    </source>
</evidence>
<gene>
    <name evidence="2" type="ORF">JMA39_06100</name>
</gene>
<evidence type="ECO:0000313" key="2">
    <source>
        <dbReference type="EMBL" id="MBL4912712.1"/>
    </source>
</evidence>
<dbReference type="Pfam" id="PF14020">
    <property type="entry name" value="DUF4236"/>
    <property type="match status" value="1"/>
</dbReference>
<keyword evidence="3" id="KW-1185">Reference proteome</keyword>
<evidence type="ECO:0000259" key="1">
    <source>
        <dbReference type="Pfam" id="PF14020"/>
    </source>
</evidence>
<name>A0ABS1SW28_9GAMM</name>
<feature type="domain" description="DUF4236" evidence="1">
    <location>
        <begin position="4"/>
        <end position="56"/>
    </location>
</feature>
<comment type="caution">
    <text evidence="2">The sequence shown here is derived from an EMBL/GenBank/DDBJ whole genome shotgun (WGS) entry which is preliminary data.</text>
</comment>
<accession>A0ABS1SW28</accession>
<dbReference type="RefSeq" id="WP_202720948.1">
    <property type="nucleotide sequence ID" value="NZ_BPEX01000012.1"/>
</dbReference>
<protein>
    <submittedName>
        <fullName evidence="2">DUF4236 domain-containing protein</fullName>
    </submittedName>
</protein>
<organism evidence="2 3">
    <name type="scientific">Shewanella schlegeliana</name>
    <dbReference type="NCBI Taxonomy" id="190308"/>
    <lineage>
        <taxon>Bacteria</taxon>
        <taxon>Pseudomonadati</taxon>
        <taxon>Pseudomonadota</taxon>
        <taxon>Gammaproteobacteria</taxon>
        <taxon>Alteromonadales</taxon>
        <taxon>Shewanellaceae</taxon>
        <taxon>Shewanella</taxon>
    </lineage>
</organism>
<sequence length="443" mass="50360">MGIRFNKRIKIAPGIKVNVGLGGVSTTFGGRGASINVGKRGVKGSASIPGTGISYSKILSSSRTQTRALKEEQRRKRESERIQRLSKVTLELNEENGTVTIFDSDGEELKGRDKTFIFDSQSGIIQGWLQDEVDKINGDIELLQDIFLDSPNIDIHPEYQIQEYDVPKPVKLAKEVPPAEPVKEHIPNLGFFARLFQNKRDMHALRLTDAENNHKLDLSKWSLLCKSIDFEYDKYLSKFKDEVSDWKVAKELHEQAEVFRKDSFRLELLSNNELMDEILASTIELMEWPRETIVDFQITNDGHAIWLDVDLPEIEDLPQKVATIAANGKKLNIKNKVKKQLQLEYAQHIHGIGLRLACFALSSLPKAQMVVISGYSQRLNSGTGKLNEDYLYSTKFTRDGLRELNFDKLKNVDPVKSHDLFEVKRKMTATGIFKAIEPFNLRI</sequence>
<dbReference type="Proteomes" id="UP000604898">
    <property type="component" value="Unassembled WGS sequence"/>
</dbReference>